<dbReference type="EMBL" id="MRBO01000137">
    <property type="protein sequence ID" value="KAB2586729.1"/>
    <property type="molecule type" value="Genomic_DNA"/>
</dbReference>
<dbReference type="Gene3D" id="3.30.530.20">
    <property type="match status" value="1"/>
</dbReference>
<dbReference type="SUPFAM" id="SSF55961">
    <property type="entry name" value="Bet v1-like"/>
    <property type="match status" value="1"/>
</dbReference>
<gene>
    <name evidence="1" type="ORF">BS297_03765</name>
    <name evidence="3" type="ORF">G9444_1269</name>
    <name evidence="2" type="ORF">I3517_23520</name>
    <name evidence="4" type="ORF">QIE55_05840</name>
</gene>
<evidence type="ECO:0000313" key="3">
    <source>
        <dbReference type="EMBL" id="QIP38513.1"/>
    </source>
</evidence>
<accession>A0A0C2VS19</accession>
<dbReference type="Proteomes" id="UP000627573">
    <property type="component" value="Unassembled WGS sequence"/>
</dbReference>
<dbReference type="InterPro" id="IPR023393">
    <property type="entry name" value="START-like_dom_sf"/>
</dbReference>
<dbReference type="Proteomes" id="UP001230933">
    <property type="component" value="Chromosome"/>
</dbReference>
<evidence type="ECO:0000313" key="2">
    <source>
        <dbReference type="EMBL" id="MBH5145570.1"/>
    </source>
</evidence>
<organism evidence="2 7">
    <name type="scientific">Rhodococcus erythropolis</name>
    <name type="common">Arthrobacter picolinophilus</name>
    <dbReference type="NCBI Taxonomy" id="1833"/>
    <lineage>
        <taxon>Bacteria</taxon>
        <taxon>Bacillati</taxon>
        <taxon>Actinomycetota</taxon>
        <taxon>Actinomycetes</taxon>
        <taxon>Mycobacteriales</taxon>
        <taxon>Nocardiaceae</taxon>
        <taxon>Rhodococcus</taxon>
        <taxon>Rhodococcus erythropolis group</taxon>
    </lineage>
</organism>
<name>A0A0C2VS19_RHOER</name>
<dbReference type="RefSeq" id="WP_019747200.1">
    <property type="nucleotide sequence ID" value="NZ_AP018733.1"/>
</dbReference>
<dbReference type="KEGG" id="reb:XU06_05635"/>
<dbReference type="Pfam" id="PF10604">
    <property type="entry name" value="Polyketide_cyc2"/>
    <property type="match status" value="1"/>
</dbReference>
<reference evidence="4" key="4">
    <citation type="submission" date="2023-08" db="EMBL/GenBank/DDBJ databases">
        <title>Isolation and Characterization of Rhodococcus erythropolis MGMM8.</title>
        <authorList>
            <person name="Diabankana R.G.C."/>
            <person name="Afordoanyi D.M."/>
            <person name="Validov S.Z."/>
        </authorList>
    </citation>
    <scope>NUCLEOTIDE SEQUENCE</scope>
    <source>
        <strain evidence="4">MGMM8</strain>
    </source>
</reference>
<reference evidence="3 6" key="2">
    <citation type="submission" date="2020-03" db="EMBL/GenBank/DDBJ databases">
        <title>Screen low temperature-resistant strains for efficient degradation of petroleum hydrocarbons under the low temperature.</title>
        <authorList>
            <person name="Wang Y."/>
            <person name="Chen J."/>
        </authorList>
    </citation>
    <scope>NUCLEOTIDE SEQUENCE [LARGE SCALE GENOMIC DNA]</scope>
    <source>
        <strain evidence="3 6">KB1</strain>
    </source>
</reference>
<evidence type="ECO:0000313" key="5">
    <source>
        <dbReference type="Proteomes" id="UP000325576"/>
    </source>
</evidence>
<dbReference type="Proteomes" id="UP000325576">
    <property type="component" value="Unassembled WGS sequence"/>
</dbReference>
<sequence>MARELTVSDSVVVNVDALSLYELISDPTRMGDWSPENLGATLRGDRESAFLGMEFDGHNKRGRAQWTTRCTVTAADTGKLFEFRVHKIGLATPRISAAIATWRYRFQPVPGGTRVTETWIDDRRGWPDFAADIFDKVATGGKTFADFQRGNIRKTLLNIKSAVEQEVSGIEGSTG</sequence>
<dbReference type="EMBL" id="CP124545">
    <property type="protein sequence ID" value="WGV50745.1"/>
    <property type="molecule type" value="Genomic_DNA"/>
</dbReference>
<dbReference type="EMBL" id="CP050124">
    <property type="protein sequence ID" value="QIP38513.1"/>
    <property type="molecule type" value="Genomic_DNA"/>
</dbReference>
<dbReference type="EMBL" id="JAECSB010000083">
    <property type="protein sequence ID" value="MBH5145570.1"/>
    <property type="molecule type" value="Genomic_DNA"/>
</dbReference>
<dbReference type="InterPro" id="IPR019587">
    <property type="entry name" value="Polyketide_cyclase/dehydratase"/>
</dbReference>
<evidence type="ECO:0000313" key="6">
    <source>
        <dbReference type="Proteomes" id="UP000502345"/>
    </source>
</evidence>
<reference evidence="2 7" key="3">
    <citation type="submission" date="2020-12" db="EMBL/GenBank/DDBJ databases">
        <title>Draft genome sequence of furan degrading bacterial strain FUR100.</title>
        <authorList>
            <person name="Woiski C."/>
        </authorList>
    </citation>
    <scope>NUCLEOTIDE SEQUENCE [LARGE SCALE GENOMIC DNA]</scope>
    <source>
        <strain evidence="2 7">FUR100</strain>
    </source>
</reference>
<keyword evidence="7" id="KW-1185">Reference proteome</keyword>
<evidence type="ECO:0000313" key="4">
    <source>
        <dbReference type="EMBL" id="WGV50745.1"/>
    </source>
</evidence>
<dbReference type="AlphaFoldDB" id="A0A0C2VS19"/>
<evidence type="ECO:0000313" key="7">
    <source>
        <dbReference type="Proteomes" id="UP000627573"/>
    </source>
</evidence>
<evidence type="ECO:0000313" key="1">
    <source>
        <dbReference type="EMBL" id="KAB2586729.1"/>
    </source>
</evidence>
<dbReference type="Proteomes" id="UP000502345">
    <property type="component" value="Chromosome"/>
</dbReference>
<protein>
    <submittedName>
        <fullName evidence="3">Polyketide cyclase</fullName>
    </submittedName>
    <submittedName>
        <fullName evidence="2">SRPBCC family protein</fullName>
    </submittedName>
</protein>
<dbReference type="CDD" id="cd07812">
    <property type="entry name" value="SRPBCC"/>
    <property type="match status" value="1"/>
</dbReference>
<proteinExistence type="predicted"/>
<reference evidence="1 5" key="1">
    <citation type="journal article" date="2017" name="Poromechanics V (2013)">
        <title>Genomic Characterization of the Arsenic-Tolerant Actinobacterium, &lt;i&gt;Rhodococcus erythropolis&lt;/i&gt; S43.</title>
        <authorList>
            <person name="Retamal-Morales G."/>
            <person name="Mehnert M."/>
            <person name="Schwabe R."/>
            <person name="Tischler D."/>
            <person name="Schloemann M."/>
            <person name="Levican G.J."/>
        </authorList>
    </citation>
    <scope>NUCLEOTIDE SEQUENCE [LARGE SCALE GENOMIC DNA]</scope>
    <source>
        <strain evidence="1 5">S43</strain>
    </source>
</reference>
<dbReference type="GeneID" id="57488691"/>